<organism evidence="2 3">
    <name type="scientific">Oculimacula yallundae</name>
    <dbReference type="NCBI Taxonomy" id="86028"/>
    <lineage>
        <taxon>Eukaryota</taxon>
        <taxon>Fungi</taxon>
        <taxon>Dikarya</taxon>
        <taxon>Ascomycota</taxon>
        <taxon>Pezizomycotina</taxon>
        <taxon>Leotiomycetes</taxon>
        <taxon>Helotiales</taxon>
        <taxon>Ploettnerulaceae</taxon>
        <taxon>Oculimacula</taxon>
    </lineage>
</organism>
<comment type="caution">
    <text evidence="2">The sequence shown here is derived from an EMBL/GenBank/DDBJ whole genome shotgun (WGS) entry which is preliminary data.</text>
</comment>
<protein>
    <submittedName>
        <fullName evidence="2">Uncharacterized protein</fullName>
    </submittedName>
</protein>
<keyword evidence="3" id="KW-1185">Reference proteome</keyword>
<dbReference type="EMBL" id="JAZHXI010000001">
    <property type="protein sequence ID" value="KAL2076122.1"/>
    <property type="molecule type" value="Genomic_DNA"/>
</dbReference>
<gene>
    <name evidence="2" type="ORF">VTL71DRAFT_1065</name>
</gene>
<name>A0ABR4D1S6_9HELO</name>
<dbReference type="Proteomes" id="UP001595075">
    <property type="component" value="Unassembled WGS sequence"/>
</dbReference>
<sequence length="252" mass="25825">MKSFTAFSLLAFASSAVSSPLAAPELQDRTFFPNGCSPQEQVLIWAGLNKQFCSAYLQPTSTVTVVRTALNTAFATATTTQTVFTTSTSTPVPSVVCNVAGFAQAGQSTTFFNDAGAFTSAQCQAQCLSIGSATFATSSTLCACYAGQVNDVVAPAPASPNIFSDVNCPVAVSAPVKRAATTCASAASKNPPYFIQKINPGPALISGACECLLNDETPASCVITRQATVTATTTIVQVQTATTTQLVVVTAA</sequence>
<feature type="chain" id="PRO_5046933061" evidence="1">
    <location>
        <begin position="19"/>
        <end position="252"/>
    </location>
</feature>
<accession>A0ABR4D1S6</accession>
<reference evidence="2 3" key="1">
    <citation type="journal article" date="2024" name="Commun. Biol.">
        <title>Comparative genomic analysis of thermophilic fungi reveals convergent evolutionary adaptations and gene losses.</title>
        <authorList>
            <person name="Steindorff A.S."/>
            <person name="Aguilar-Pontes M.V."/>
            <person name="Robinson A.J."/>
            <person name="Andreopoulos B."/>
            <person name="LaButti K."/>
            <person name="Kuo A."/>
            <person name="Mondo S."/>
            <person name="Riley R."/>
            <person name="Otillar R."/>
            <person name="Haridas S."/>
            <person name="Lipzen A."/>
            <person name="Grimwood J."/>
            <person name="Schmutz J."/>
            <person name="Clum A."/>
            <person name="Reid I.D."/>
            <person name="Moisan M.C."/>
            <person name="Butler G."/>
            <person name="Nguyen T.T.M."/>
            <person name="Dewar K."/>
            <person name="Conant G."/>
            <person name="Drula E."/>
            <person name="Henrissat B."/>
            <person name="Hansel C."/>
            <person name="Singer S."/>
            <person name="Hutchinson M.I."/>
            <person name="de Vries R.P."/>
            <person name="Natvig D.O."/>
            <person name="Powell A.J."/>
            <person name="Tsang A."/>
            <person name="Grigoriev I.V."/>
        </authorList>
    </citation>
    <scope>NUCLEOTIDE SEQUENCE [LARGE SCALE GENOMIC DNA]</scope>
    <source>
        <strain evidence="2 3">CBS 494.80</strain>
    </source>
</reference>
<evidence type="ECO:0000313" key="3">
    <source>
        <dbReference type="Proteomes" id="UP001595075"/>
    </source>
</evidence>
<proteinExistence type="predicted"/>
<feature type="signal peptide" evidence="1">
    <location>
        <begin position="1"/>
        <end position="18"/>
    </location>
</feature>
<evidence type="ECO:0000256" key="1">
    <source>
        <dbReference type="SAM" id="SignalP"/>
    </source>
</evidence>
<keyword evidence="1" id="KW-0732">Signal</keyword>
<evidence type="ECO:0000313" key="2">
    <source>
        <dbReference type="EMBL" id="KAL2076122.1"/>
    </source>
</evidence>